<accession>A0A1C6VUC4</accession>
<dbReference type="CDD" id="cd04301">
    <property type="entry name" value="NAT_SF"/>
    <property type="match status" value="1"/>
</dbReference>
<dbReference type="InterPro" id="IPR000182">
    <property type="entry name" value="GNAT_dom"/>
</dbReference>
<reference evidence="5" key="1">
    <citation type="submission" date="2016-06" db="EMBL/GenBank/DDBJ databases">
        <authorList>
            <person name="Varghese N."/>
            <person name="Submissions Spin"/>
        </authorList>
    </citation>
    <scope>NUCLEOTIDE SEQUENCE [LARGE SCALE GENOMIC DNA]</scope>
    <source>
        <strain evidence="5">DSM 44151</strain>
    </source>
</reference>
<organism evidence="4 5">
    <name type="scientific">Micromonospora chersina</name>
    <dbReference type="NCBI Taxonomy" id="47854"/>
    <lineage>
        <taxon>Bacteria</taxon>
        <taxon>Bacillati</taxon>
        <taxon>Actinomycetota</taxon>
        <taxon>Actinomycetes</taxon>
        <taxon>Micromonosporales</taxon>
        <taxon>Micromonosporaceae</taxon>
        <taxon>Micromonospora</taxon>
    </lineage>
</organism>
<dbReference type="PROSITE" id="PS51186">
    <property type="entry name" value="GNAT"/>
    <property type="match status" value="1"/>
</dbReference>
<feature type="domain" description="N-acetyltransferase" evidence="3">
    <location>
        <begin position="4"/>
        <end position="162"/>
    </location>
</feature>
<dbReference type="Gene3D" id="3.40.630.30">
    <property type="match status" value="1"/>
</dbReference>
<evidence type="ECO:0000256" key="2">
    <source>
        <dbReference type="ARBA" id="ARBA00023315"/>
    </source>
</evidence>
<keyword evidence="1 4" id="KW-0808">Transferase</keyword>
<gene>
    <name evidence="4" type="ORF">GA0070603_5322</name>
</gene>
<keyword evidence="2" id="KW-0012">Acyltransferase</keyword>
<protein>
    <submittedName>
        <fullName evidence="4">Acetyltransferase (GNAT) family protein</fullName>
    </submittedName>
</protein>
<dbReference type="Proteomes" id="UP000198605">
    <property type="component" value="Unassembled WGS sequence"/>
</dbReference>
<dbReference type="Pfam" id="PF00583">
    <property type="entry name" value="Acetyltransf_1"/>
    <property type="match status" value="1"/>
</dbReference>
<keyword evidence="5" id="KW-1185">Reference proteome</keyword>
<evidence type="ECO:0000259" key="3">
    <source>
        <dbReference type="PROSITE" id="PS51186"/>
    </source>
</evidence>
<dbReference type="InterPro" id="IPR016181">
    <property type="entry name" value="Acyl_CoA_acyltransferase"/>
</dbReference>
<dbReference type="SUPFAM" id="SSF55729">
    <property type="entry name" value="Acyl-CoA N-acyltransferases (Nat)"/>
    <property type="match status" value="1"/>
</dbReference>
<dbReference type="GO" id="GO:0016747">
    <property type="term" value="F:acyltransferase activity, transferring groups other than amino-acyl groups"/>
    <property type="evidence" value="ECO:0007669"/>
    <property type="project" value="InterPro"/>
</dbReference>
<dbReference type="InterPro" id="IPR050832">
    <property type="entry name" value="Bact_Acetyltransf"/>
</dbReference>
<evidence type="ECO:0000313" key="4">
    <source>
        <dbReference type="EMBL" id="SCL69926.1"/>
    </source>
</evidence>
<sequence length="165" mass="17973">MLAGNLREIRPTYRDGMLIESRPATDPEIAALVVAQQRELREADGGLDGQATITHDDIRYLAVVDGGRAVACGGLQALDAETGELKRMYVRPAYRGRGIARQLLAALEELAFRQGHSTVCLETGTYLPAAIGLYRSCGYRPVPVYGEYVDNPYSVCFAKRLPVAA</sequence>
<dbReference type="PANTHER" id="PTHR43877:SF2">
    <property type="entry name" value="AMINOALKYLPHOSPHONATE N-ACETYLTRANSFERASE-RELATED"/>
    <property type="match status" value="1"/>
</dbReference>
<name>A0A1C6VUC4_9ACTN</name>
<dbReference type="EMBL" id="FMIB01000002">
    <property type="protein sequence ID" value="SCL69926.1"/>
    <property type="molecule type" value="Genomic_DNA"/>
</dbReference>
<dbReference type="PANTHER" id="PTHR43877">
    <property type="entry name" value="AMINOALKYLPHOSPHONATE N-ACETYLTRANSFERASE-RELATED-RELATED"/>
    <property type="match status" value="1"/>
</dbReference>
<dbReference type="AlphaFoldDB" id="A0A1C6VUC4"/>
<dbReference type="STRING" id="47854.GA0070603_5322"/>
<evidence type="ECO:0000313" key="5">
    <source>
        <dbReference type="Proteomes" id="UP000198605"/>
    </source>
</evidence>
<evidence type="ECO:0000256" key="1">
    <source>
        <dbReference type="ARBA" id="ARBA00022679"/>
    </source>
</evidence>
<proteinExistence type="predicted"/>